<feature type="compositionally biased region" description="Low complexity" evidence="7">
    <location>
        <begin position="374"/>
        <end position="399"/>
    </location>
</feature>
<comment type="similarity">
    <text evidence="2 6">Belongs to the glycosyl hydrolase 72 family.</text>
</comment>
<dbReference type="GO" id="GO:0098552">
    <property type="term" value="C:side of membrane"/>
    <property type="evidence" value="ECO:0007669"/>
    <property type="project" value="UniProtKB-KW"/>
</dbReference>
<keyword evidence="4" id="KW-1015">Disulfide bond</keyword>
<protein>
    <recommendedName>
        <fullName evidence="6">1,3-beta-glucanosyltransferase</fullName>
        <ecNumber evidence="6">2.4.1.-</ecNumber>
    </recommendedName>
</protein>
<evidence type="ECO:0000256" key="7">
    <source>
        <dbReference type="SAM" id="MobiDB-lite"/>
    </source>
</evidence>
<gene>
    <name evidence="8" type="ORF">LTR97_010540</name>
</gene>
<evidence type="ECO:0000313" key="8">
    <source>
        <dbReference type="EMBL" id="KAK5693064.1"/>
    </source>
</evidence>
<keyword evidence="3 6" id="KW-0732">Signal</keyword>
<accession>A0AAN7W0U8</accession>
<dbReference type="Gene3D" id="3.20.20.80">
    <property type="entry name" value="Glycosidases"/>
    <property type="match status" value="1"/>
</dbReference>
<proteinExistence type="inferred from homology"/>
<sequence>MLKTALFGLAAATQAIALATIQAKGSKLFTSDGNQFYIKGIAYQLTEDDPLAQGDQCKLDAALMKTLGANSIRVYHVDPTADHDACMSAFSDAGIYAWIDVDTFSTYILPDNPEWNETMYKAYASVIDAFHNYDNVAGFYVGNEVLTTGASSIAAPYVKAAARDMKAYRDSKGYRSIPVGYSAADIADLRPNLQNYLACGSNSSESLDFFALNAYEWCGQSDFETSGYTFLQQNASDYNIPIYFSETGCNTPKPRTFDDQAAILGSDMADTWSGAIIYEWIQEANDYGLISYGPSAAATATNAVGGYTRSGTPTPISPDFDNLSNHWKTLTPSGVSMSAYNPSASAPDCPAFTSGNWLVSGNVPLPTLGDAFQASGSSSGSSSGTSSGTVSASPSSSRAGTGGSSGSAAPSSTGEAAAATSSAAAMRNGVPVIAQWAVWLGGR</sequence>
<keyword evidence="6" id="KW-0449">Lipoprotein</keyword>
<dbReference type="Proteomes" id="UP001310594">
    <property type="component" value="Unassembled WGS sequence"/>
</dbReference>
<dbReference type="FunFam" id="3.20.20.80:FF:000038">
    <property type="entry name" value="1,3-beta-glucanosyltransferase"/>
    <property type="match status" value="1"/>
</dbReference>
<keyword evidence="5" id="KW-0325">Glycoprotein</keyword>
<feature type="compositionally biased region" description="Low complexity" evidence="7">
    <location>
        <begin position="406"/>
        <end position="424"/>
    </location>
</feature>
<evidence type="ECO:0000256" key="6">
    <source>
        <dbReference type="RuleBase" id="RU361209"/>
    </source>
</evidence>
<name>A0AAN7W0U8_9PEZI</name>
<keyword evidence="6" id="KW-0336">GPI-anchor</keyword>
<feature type="region of interest" description="Disordered" evidence="7">
    <location>
        <begin position="373"/>
        <end position="424"/>
    </location>
</feature>
<dbReference type="GO" id="GO:0031505">
    <property type="term" value="P:fungal-type cell wall organization"/>
    <property type="evidence" value="ECO:0007669"/>
    <property type="project" value="TreeGrafter"/>
</dbReference>
<evidence type="ECO:0000313" key="9">
    <source>
        <dbReference type="Proteomes" id="UP001310594"/>
    </source>
</evidence>
<dbReference type="SUPFAM" id="SSF51445">
    <property type="entry name" value="(Trans)glycosidases"/>
    <property type="match status" value="1"/>
</dbReference>
<keyword evidence="6" id="KW-0808">Transferase</keyword>
<dbReference type="GO" id="GO:0042124">
    <property type="term" value="F:1,3-beta-glucanosyltransferase activity"/>
    <property type="evidence" value="ECO:0007669"/>
    <property type="project" value="TreeGrafter"/>
</dbReference>
<organism evidence="8 9">
    <name type="scientific">Elasticomyces elasticus</name>
    <dbReference type="NCBI Taxonomy" id="574655"/>
    <lineage>
        <taxon>Eukaryota</taxon>
        <taxon>Fungi</taxon>
        <taxon>Dikarya</taxon>
        <taxon>Ascomycota</taxon>
        <taxon>Pezizomycotina</taxon>
        <taxon>Dothideomycetes</taxon>
        <taxon>Dothideomycetidae</taxon>
        <taxon>Mycosphaerellales</taxon>
        <taxon>Teratosphaeriaceae</taxon>
        <taxon>Elasticomyces</taxon>
    </lineage>
</organism>
<keyword evidence="6" id="KW-0472">Membrane</keyword>
<reference evidence="8" key="1">
    <citation type="submission" date="2023-08" db="EMBL/GenBank/DDBJ databases">
        <title>Black Yeasts Isolated from many extreme environments.</title>
        <authorList>
            <person name="Coleine C."/>
            <person name="Stajich J.E."/>
            <person name="Selbmann L."/>
        </authorList>
    </citation>
    <scope>NUCLEOTIDE SEQUENCE</scope>
    <source>
        <strain evidence="8">CCFEE 5810</strain>
    </source>
</reference>
<dbReference type="AlphaFoldDB" id="A0AAN7W0U8"/>
<evidence type="ECO:0000256" key="5">
    <source>
        <dbReference type="ARBA" id="ARBA00023180"/>
    </source>
</evidence>
<dbReference type="Pfam" id="PF03198">
    <property type="entry name" value="Glyco_hydro_72"/>
    <property type="match status" value="1"/>
</dbReference>
<dbReference type="EMBL" id="JAVRQU010000018">
    <property type="protein sequence ID" value="KAK5693064.1"/>
    <property type="molecule type" value="Genomic_DNA"/>
</dbReference>
<evidence type="ECO:0000256" key="3">
    <source>
        <dbReference type="ARBA" id="ARBA00022729"/>
    </source>
</evidence>
<dbReference type="PANTHER" id="PTHR31468">
    <property type="entry name" value="1,3-BETA-GLUCANOSYLTRANSFERASE GAS1"/>
    <property type="match status" value="1"/>
</dbReference>
<dbReference type="InterPro" id="IPR017853">
    <property type="entry name" value="GH"/>
</dbReference>
<comment type="function">
    <text evidence="6">Splits internally a 1,3-beta-glucan molecule and transfers the newly generated reducing end (the donor) to the non-reducing end of another 1,3-beta-glucan molecule (the acceptor) forming a 1,3-beta linkage, resulting in the elongation of 1,3-beta-glucan chains in the cell wall.</text>
</comment>
<dbReference type="InterPro" id="IPR004886">
    <property type="entry name" value="Glucanosyltransferase"/>
</dbReference>
<dbReference type="GO" id="GO:0071970">
    <property type="term" value="P:fungal-type cell wall (1-&gt;3)-beta-D-glucan biosynthetic process"/>
    <property type="evidence" value="ECO:0007669"/>
    <property type="project" value="TreeGrafter"/>
</dbReference>
<evidence type="ECO:0000256" key="2">
    <source>
        <dbReference type="ARBA" id="ARBA00007528"/>
    </source>
</evidence>
<evidence type="ECO:0000256" key="1">
    <source>
        <dbReference type="ARBA" id="ARBA00004609"/>
    </source>
</evidence>
<dbReference type="EC" id="2.4.1.-" evidence="6"/>
<comment type="caution">
    <text evidence="8">The sequence shown here is derived from an EMBL/GenBank/DDBJ whole genome shotgun (WGS) entry which is preliminary data.</text>
</comment>
<dbReference type="GO" id="GO:0005886">
    <property type="term" value="C:plasma membrane"/>
    <property type="evidence" value="ECO:0007669"/>
    <property type="project" value="UniProtKB-SubCell"/>
</dbReference>
<evidence type="ECO:0000256" key="4">
    <source>
        <dbReference type="ARBA" id="ARBA00023157"/>
    </source>
</evidence>
<dbReference type="PANTHER" id="PTHR31468:SF8">
    <property type="entry name" value="1,3-BETA-GLUCANOSYLTRANSFERASE GAS2"/>
    <property type="match status" value="1"/>
</dbReference>
<comment type="subcellular location">
    <subcellularLocation>
        <location evidence="1 6">Cell membrane</location>
        <topology evidence="1 6">Lipid-anchor</topology>
        <topology evidence="1 6">GPI-anchor</topology>
    </subcellularLocation>
</comment>
<feature type="chain" id="PRO_5042666585" description="1,3-beta-glucanosyltransferase" evidence="6">
    <location>
        <begin position="18"/>
        <end position="443"/>
    </location>
</feature>
<feature type="signal peptide" evidence="6">
    <location>
        <begin position="1"/>
        <end position="17"/>
    </location>
</feature>